<accession>A0ABM8K3A4</accession>
<dbReference type="Proteomes" id="UP001380186">
    <property type="component" value="Chromosome"/>
</dbReference>
<dbReference type="Pfam" id="PF14337">
    <property type="entry name" value="Abi_alpha"/>
    <property type="match status" value="1"/>
</dbReference>
<evidence type="ECO:0000313" key="1">
    <source>
        <dbReference type="EMBL" id="BEV03337.1"/>
    </source>
</evidence>
<dbReference type="EMBL" id="AP029022">
    <property type="protein sequence ID" value="BEV03337.1"/>
    <property type="molecule type" value="Genomic_DNA"/>
</dbReference>
<protein>
    <submittedName>
        <fullName evidence="1">Abi-alpha family protein</fullName>
    </submittedName>
</protein>
<organism evidence="1 2">
    <name type="scientific">Chryseobacterium gambrini</name>
    <dbReference type="NCBI Taxonomy" id="373672"/>
    <lineage>
        <taxon>Bacteria</taxon>
        <taxon>Pseudomonadati</taxon>
        <taxon>Bacteroidota</taxon>
        <taxon>Flavobacteriia</taxon>
        <taxon>Flavobacteriales</taxon>
        <taxon>Weeksellaceae</taxon>
        <taxon>Chryseobacterium group</taxon>
        <taxon>Chryseobacterium</taxon>
    </lineage>
</organism>
<evidence type="ECO:0000313" key="2">
    <source>
        <dbReference type="Proteomes" id="UP001380186"/>
    </source>
</evidence>
<gene>
    <name evidence="1" type="ORF">CRDW_07110</name>
</gene>
<reference evidence="1 2" key="1">
    <citation type="journal article" date="2020" name="Microbes Environ.">
        <title>Synthetic bacterial community of duckweed: a simple and stable system to study plant-microbe interactions.</title>
        <authorList>
            <person name="Ishizawa H."/>
            <person name="Tada M."/>
            <person name="Kuroda M."/>
            <person name="Inoue D."/>
            <person name="Futamata H."/>
            <person name="Ike M."/>
        </authorList>
    </citation>
    <scope>NUCLEOTIDE SEQUENCE [LARGE SCALE GENOMIC DNA]</scope>
    <source>
        <strain evidence="1 2">DW100</strain>
    </source>
</reference>
<dbReference type="InterPro" id="IPR025506">
    <property type="entry name" value="Abi_alpha"/>
</dbReference>
<proteinExistence type="predicted"/>
<name>A0ABM8K3A4_9FLAO</name>
<sequence length="263" mass="29653">MNEKNNSLDILGVKSLGDATNTIITKSIGGIESFLKIVCKPAFEEFGLMLGDKVRHWRVNNIINVLEKSQDKLEFRDNKLELKINPRIALGIIENASLTDENELQDLWSGLFAASCNHDEKNDENIIFIDFLKSITCTQAKILKYVCENSIKVIYNNGLMTSEKLILNVDKLKEISGILDLYRLDRELDHLTHLNLIGQDIFNGSGGIKISDFTANVTPTTLALNLYVRCNGYNGDPQFYWTNNIIHKKSSEIKTITVIGSEK</sequence>
<dbReference type="RefSeq" id="WP_338614276.1">
    <property type="nucleotide sequence ID" value="NZ_AP029022.1"/>
</dbReference>
<keyword evidence="2" id="KW-1185">Reference proteome</keyword>